<gene>
    <name evidence="2" type="ORF">Q7C36_004398</name>
</gene>
<accession>A0AA88NP96</accession>
<keyword evidence="3" id="KW-1185">Reference proteome</keyword>
<comment type="caution">
    <text evidence="2">The sequence shown here is derived from an EMBL/GenBank/DDBJ whole genome shotgun (WGS) entry which is preliminary data.</text>
</comment>
<protein>
    <submittedName>
        <fullName evidence="2">Uncharacterized protein</fullName>
    </submittedName>
</protein>
<name>A0AA88NP96_TACVA</name>
<evidence type="ECO:0000313" key="3">
    <source>
        <dbReference type="Proteomes" id="UP001187315"/>
    </source>
</evidence>
<feature type="compositionally biased region" description="Low complexity" evidence="1">
    <location>
        <begin position="73"/>
        <end position="93"/>
    </location>
</feature>
<organism evidence="2 3">
    <name type="scientific">Tachysurus vachellii</name>
    <name type="common">Darkbarbel catfish</name>
    <name type="synonym">Pelteobagrus vachellii</name>
    <dbReference type="NCBI Taxonomy" id="175792"/>
    <lineage>
        <taxon>Eukaryota</taxon>
        <taxon>Metazoa</taxon>
        <taxon>Chordata</taxon>
        <taxon>Craniata</taxon>
        <taxon>Vertebrata</taxon>
        <taxon>Euteleostomi</taxon>
        <taxon>Actinopterygii</taxon>
        <taxon>Neopterygii</taxon>
        <taxon>Teleostei</taxon>
        <taxon>Ostariophysi</taxon>
        <taxon>Siluriformes</taxon>
        <taxon>Bagridae</taxon>
        <taxon>Tachysurus</taxon>
    </lineage>
</organism>
<feature type="region of interest" description="Disordered" evidence="1">
    <location>
        <begin position="165"/>
        <end position="194"/>
    </location>
</feature>
<proteinExistence type="predicted"/>
<feature type="region of interest" description="Disordered" evidence="1">
    <location>
        <begin position="59"/>
        <end position="94"/>
    </location>
</feature>
<dbReference type="AlphaFoldDB" id="A0AA88NP96"/>
<dbReference type="EMBL" id="JAVHJS010000004">
    <property type="protein sequence ID" value="KAK2860232.1"/>
    <property type="molecule type" value="Genomic_DNA"/>
</dbReference>
<evidence type="ECO:0000313" key="2">
    <source>
        <dbReference type="EMBL" id="KAK2860232.1"/>
    </source>
</evidence>
<sequence>MRLLISVSSRDPSALAVWFYQSLLTIAEPGTKGSLKTPLQVMSAKPPLSQAIVICEATSKTTGEPQVRREVSRSPQPTTSTRLRSRSVRSTTRYGKACVAPGGLRKALPSLGGLEPPTFRLTAERANRLRHRDPPAPCGKRIVGPVVPQMSRGLPETRFAASGAFAGAGTSPKADFTASGEENDTKLNKYQGKP</sequence>
<reference evidence="2" key="1">
    <citation type="submission" date="2023-08" db="EMBL/GenBank/DDBJ databases">
        <title>Pelteobagrus vachellii genome.</title>
        <authorList>
            <person name="Liu H."/>
        </authorList>
    </citation>
    <scope>NUCLEOTIDE SEQUENCE</scope>
    <source>
        <strain evidence="2">PRFRI_2022a</strain>
        <tissue evidence="2">Muscle</tissue>
    </source>
</reference>
<dbReference type="Proteomes" id="UP001187315">
    <property type="component" value="Unassembled WGS sequence"/>
</dbReference>
<evidence type="ECO:0000256" key="1">
    <source>
        <dbReference type="SAM" id="MobiDB-lite"/>
    </source>
</evidence>